<protein>
    <submittedName>
        <fullName evidence="1">Uncharacterized protein</fullName>
    </submittedName>
</protein>
<dbReference type="STRING" id="1121130.GCA_000519105_03129"/>
<dbReference type="Pfam" id="PF19781">
    <property type="entry name" value="DUF6266"/>
    <property type="match status" value="1"/>
</dbReference>
<dbReference type="Proteomes" id="UP000283589">
    <property type="component" value="Unassembled WGS sequence"/>
</dbReference>
<organism evidence="1 2">
    <name type="scientific">Butyricimonas virosa</name>
    <dbReference type="NCBI Taxonomy" id="544645"/>
    <lineage>
        <taxon>Bacteria</taxon>
        <taxon>Pseudomonadati</taxon>
        <taxon>Bacteroidota</taxon>
        <taxon>Bacteroidia</taxon>
        <taxon>Bacteroidales</taxon>
        <taxon>Odoribacteraceae</taxon>
        <taxon>Butyricimonas</taxon>
    </lineage>
</organism>
<dbReference type="AlphaFoldDB" id="A0A412WZD9"/>
<evidence type="ECO:0000313" key="2">
    <source>
        <dbReference type="Proteomes" id="UP000283589"/>
    </source>
</evidence>
<accession>A0A412WZD9</accession>
<proteinExistence type="predicted"/>
<dbReference type="EMBL" id="QRZA01000015">
    <property type="protein sequence ID" value="RGV33090.1"/>
    <property type="molecule type" value="Genomic_DNA"/>
</dbReference>
<dbReference type="RefSeq" id="WP_118260750.1">
    <property type="nucleotide sequence ID" value="NZ_CALBWO010000034.1"/>
</dbReference>
<dbReference type="InterPro" id="IPR046233">
    <property type="entry name" value="DUF6266"/>
</dbReference>
<sequence>MAKFDSYLLGKVTKTLGNVTMCYMNKQNIARARIFSRKDKPTSDVLDQRARMKVLIELSRFLLPVVQKGFVGIGNGTTSNAFVAKNMKSVNVDEMHTATVDYERLKVAMGLQDIPEVSVSYSSESKMYSFEQEMLEEENGFALADDLVYAVLFESVLMRVKLISLRSRGENGNTSVGLPKNWEQANVKVYCFATSKNGKSISPSLYLAVE</sequence>
<evidence type="ECO:0000313" key="1">
    <source>
        <dbReference type="EMBL" id="RGV33090.1"/>
    </source>
</evidence>
<comment type="caution">
    <text evidence="1">The sequence shown here is derived from an EMBL/GenBank/DDBJ whole genome shotgun (WGS) entry which is preliminary data.</text>
</comment>
<gene>
    <name evidence="1" type="ORF">DWW18_12130</name>
</gene>
<reference evidence="1 2" key="1">
    <citation type="submission" date="2018-08" db="EMBL/GenBank/DDBJ databases">
        <title>A genome reference for cultivated species of the human gut microbiota.</title>
        <authorList>
            <person name="Zou Y."/>
            <person name="Xue W."/>
            <person name="Luo G."/>
        </authorList>
    </citation>
    <scope>NUCLEOTIDE SEQUENCE [LARGE SCALE GENOMIC DNA]</scope>
    <source>
        <strain evidence="1 2">AF14-49</strain>
    </source>
</reference>
<name>A0A412WZD9_9BACT</name>